<sequence>MSFKQRCIRAIALSALLAVANGQVICSSQPPILPRTLDYSKNCDNPEQQKTPCFTQISGSLFGATILPTSDDITGHSLLLAKNADLTEFTPADQKTPFTIRYEYAGISLHYGPTDKLVCRKLRIEKWDAERNYSMAVLSGTDDSYFFFYGGDAR</sequence>
<feature type="chain" id="PRO_5015039145" evidence="1">
    <location>
        <begin position="23"/>
        <end position="154"/>
    </location>
</feature>
<evidence type="ECO:0000313" key="2">
    <source>
        <dbReference type="EMBL" id="CDR88434.1"/>
    </source>
</evidence>
<proteinExistence type="predicted"/>
<dbReference type="AlphaFoldDB" id="A0A0F7SAY5"/>
<accession>A0A0F7SAY5</accession>
<evidence type="ECO:0000256" key="1">
    <source>
        <dbReference type="SAM" id="SignalP"/>
    </source>
</evidence>
<evidence type="ECO:0000313" key="4">
    <source>
        <dbReference type="Proteomes" id="UP000242770"/>
    </source>
</evidence>
<dbReference type="EMBL" id="LK056678">
    <property type="protein sequence ID" value="CDR88434.1"/>
    <property type="molecule type" value="Genomic_DNA"/>
</dbReference>
<protein>
    <submittedName>
        <fullName evidence="2">Related to Mig1 protein</fullName>
    </submittedName>
</protein>
<reference evidence="2" key="2">
    <citation type="submission" date="2014-06" db="EMBL/GenBank/DDBJ databases">
        <authorList>
            <person name="Ju J."/>
            <person name="Zhang J."/>
        </authorList>
    </citation>
    <scope>NUCLEOTIDE SEQUENCE</scope>
    <source>
        <strain evidence="2">SscI8</strain>
    </source>
</reference>
<evidence type="ECO:0000313" key="3">
    <source>
        <dbReference type="EMBL" id="CDW97873.1"/>
    </source>
</evidence>
<keyword evidence="4" id="KW-1185">Reference proteome</keyword>
<reference evidence="3" key="1">
    <citation type="submission" date="2014-06" db="EMBL/GenBank/DDBJ databases">
        <authorList>
            <person name="Berkman J.Paul."/>
        </authorList>
    </citation>
    <scope>NUCLEOTIDE SEQUENCE [LARGE SCALE GENOMIC DNA]</scope>
</reference>
<keyword evidence="1" id="KW-0732">Signal</keyword>
<dbReference type="OrthoDB" id="10520995at2759"/>
<organism evidence="3 4">
    <name type="scientific">Sporisorium scitamineum</name>
    <dbReference type="NCBI Taxonomy" id="49012"/>
    <lineage>
        <taxon>Eukaryota</taxon>
        <taxon>Fungi</taxon>
        <taxon>Dikarya</taxon>
        <taxon>Basidiomycota</taxon>
        <taxon>Ustilaginomycotina</taxon>
        <taxon>Ustilaginomycetes</taxon>
        <taxon>Ustilaginales</taxon>
        <taxon>Ustilaginaceae</taxon>
        <taxon>Sporisorium</taxon>
    </lineage>
</organism>
<gene>
    <name evidence="3" type="primary">SSCI42080.1</name>
    <name evidence="2" type="ORF">SPSC_04261</name>
</gene>
<reference evidence="4" key="3">
    <citation type="submission" date="2014-06" db="EMBL/GenBank/DDBJ databases">
        <authorList>
            <person name="Berkman P.J."/>
        </authorList>
    </citation>
    <scope>NUCLEOTIDE SEQUENCE [LARGE SCALE GENOMIC DNA]</scope>
</reference>
<dbReference type="Proteomes" id="UP000242770">
    <property type="component" value="Unassembled WGS sequence"/>
</dbReference>
<feature type="signal peptide" evidence="1">
    <location>
        <begin position="1"/>
        <end position="22"/>
    </location>
</feature>
<dbReference type="EMBL" id="CCFA01002512">
    <property type="protein sequence ID" value="CDW97873.1"/>
    <property type="molecule type" value="Genomic_DNA"/>
</dbReference>
<name>A0A0F7SAY5_9BASI</name>